<proteinExistence type="predicted"/>
<keyword evidence="4" id="KW-1185">Reference proteome</keyword>
<dbReference type="AlphaFoldDB" id="A0A9X1VVB6"/>
<evidence type="ECO:0000259" key="2">
    <source>
        <dbReference type="Pfam" id="PF13648"/>
    </source>
</evidence>
<dbReference type="PROSITE" id="PS51257">
    <property type="entry name" value="PROKAR_LIPOPROTEIN"/>
    <property type="match status" value="1"/>
</dbReference>
<feature type="signal peptide" evidence="1">
    <location>
        <begin position="1"/>
        <end position="21"/>
    </location>
</feature>
<dbReference type="EMBL" id="JAKQYM010000014">
    <property type="protein sequence ID" value="MCI2230281.1"/>
    <property type="molecule type" value="Genomic_DNA"/>
</dbReference>
<dbReference type="Proteomes" id="UP001139369">
    <property type="component" value="Unassembled WGS sequence"/>
</dbReference>
<comment type="caution">
    <text evidence="3">The sequence shown here is derived from an EMBL/GenBank/DDBJ whole genome shotgun (WGS) entry which is preliminary data.</text>
</comment>
<dbReference type="RefSeq" id="WP_242179391.1">
    <property type="nucleotide sequence ID" value="NZ_JAKQYM010000014.1"/>
</dbReference>
<dbReference type="InterPro" id="IPR024311">
    <property type="entry name" value="Lipocalin-like"/>
</dbReference>
<evidence type="ECO:0000313" key="3">
    <source>
        <dbReference type="EMBL" id="MCI2230281.1"/>
    </source>
</evidence>
<evidence type="ECO:0000313" key="4">
    <source>
        <dbReference type="Proteomes" id="UP001139369"/>
    </source>
</evidence>
<evidence type="ECO:0000256" key="1">
    <source>
        <dbReference type="SAM" id="SignalP"/>
    </source>
</evidence>
<reference evidence="3" key="1">
    <citation type="submission" date="2022-02" db="EMBL/GenBank/DDBJ databases">
        <title>Polaribacter sp. MSW13, isolated from seawater.</title>
        <authorList>
            <person name="Kristyanto S."/>
            <person name="Jung J."/>
            <person name="Jeon C.O."/>
        </authorList>
    </citation>
    <scope>NUCLEOTIDE SEQUENCE</scope>
    <source>
        <strain evidence="3">MSW13</strain>
    </source>
</reference>
<dbReference type="Pfam" id="PF13648">
    <property type="entry name" value="Lipocalin_4"/>
    <property type="match status" value="1"/>
</dbReference>
<protein>
    <recommendedName>
        <fullName evidence="2">Lipocalin-like domain-containing protein</fullName>
    </recommendedName>
</protein>
<organism evidence="3 4">
    <name type="scientific">Polaribacter marinus</name>
    <dbReference type="NCBI Taxonomy" id="2916838"/>
    <lineage>
        <taxon>Bacteria</taxon>
        <taxon>Pseudomonadati</taxon>
        <taxon>Bacteroidota</taxon>
        <taxon>Flavobacteriia</taxon>
        <taxon>Flavobacteriales</taxon>
        <taxon>Flavobacteriaceae</taxon>
    </lineage>
</organism>
<accession>A0A9X1VVB6</accession>
<keyword evidence="1" id="KW-0732">Signal</keyword>
<feature type="chain" id="PRO_5040916354" description="Lipocalin-like domain-containing protein" evidence="1">
    <location>
        <begin position="22"/>
        <end position="159"/>
    </location>
</feature>
<gene>
    <name evidence="3" type="ORF">MC378_13970</name>
</gene>
<feature type="domain" description="Lipocalin-like" evidence="2">
    <location>
        <begin position="39"/>
        <end position="129"/>
    </location>
</feature>
<sequence>MKKLILFLIVGVLFSCSNSNEDVLQTGNIINPKFDVNKMIGAWVNQTVKVNGQVFDYEHREHCGIDVFAFYNREGNPYEYHENVYTDDNCASHGITLEWKVKENMLIFFFGENLVLTYEVISIDDTYFTVLTSDDYDNDGTIDTIEITAKREDPYGWFD</sequence>
<name>A0A9X1VVB6_9FLAO</name>